<sequence>MFIIVKINVKNQETAKEILTIQLLAYKVEAEIIRFDGIPPLKETIDEIIYSEETYLGYIERGVLIGFISYIKKRDSFQIGKLVVDPSHFRRGIAKSLLEYFIKIKLRKIL</sequence>
<dbReference type="Proteomes" id="UP000075806">
    <property type="component" value="Unassembled WGS sequence"/>
</dbReference>
<dbReference type="GO" id="GO:0016747">
    <property type="term" value="F:acyltransferase activity, transferring groups other than amino-acyl groups"/>
    <property type="evidence" value="ECO:0007669"/>
    <property type="project" value="InterPro"/>
</dbReference>
<protein>
    <recommendedName>
        <fullName evidence="1">N-acetyltransferase domain-containing protein</fullName>
    </recommendedName>
</protein>
<keyword evidence="3" id="KW-1185">Reference proteome</keyword>
<name>A0A161Q209_9BACI</name>
<dbReference type="Pfam" id="PF00583">
    <property type="entry name" value="Acetyltransf_1"/>
    <property type="match status" value="1"/>
</dbReference>
<evidence type="ECO:0000313" key="3">
    <source>
        <dbReference type="Proteomes" id="UP000075806"/>
    </source>
</evidence>
<evidence type="ECO:0000313" key="2">
    <source>
        <dbReference type="EMBL" id="KYG34961.1"/>
    </source>
</evidence>
<gene>
    <name evidence="2" type="ORF">AZF04_01105</name>
</gene>
<dbReference type="SUPFAM" id="SSF55729">
    <property type="entry name" value="Acyl-CoA N-acyltransferases (Nat)"/>
    <property type="match status" value="1"/>
</dbReference>
<dbReference type="AlphaFoldDB" id="A0A161Q209"/>
<accession>A0A161Q209</accession>
<organism evidence="2 3">
    <name type="scientific">Alkalihalobacillus trypoxylicola</name>
    <dbReference type="NCBI Taxonomy" id="519424"/>
    <lineage>
        <taxon>Bacteria</taxon>
        <taxon>Bacillati</taxon>
        <taxon>Bacillota</taxon>
        <taxon>Bacilli</taxon>
        <taxon>Bacillales</taxon>
        <taxon>Bacillaceae</taxon>
        <taxon>Alkalihalobacillus</taxon>
    </lineage>
</organism>
<dbReference type="CDD" id="cd04301">
    <property type="entry name" value="NAT_SF"/>
    <property type="match status" value="1"/>
</dbReference>
<dbReference type="STRING" id="519424.AZF04_01105"/>
<dbReference type="Gene3D" id="3.40.630.30">
    <property type="match status" value="1"/>
</dbReference>
<reference evidence="2" key="1">
    <citation type="submission" date="2016-02" db="EMBL/GenBank/DDBJ databases">
        <title>Genome sequence of Bacillus trypoxylicola KCTC 13244(T).</title>
        <authorList>
            <person name="Jeong H."/>
            <person name="Park S.-H."/>
            <person name="Choi S.-K."/>
        </authorList>
    </citation>
    <scope>NUCLEOTIDE SEQUENCE [LARGE SCALE GENOMIC DNA]</scope>
    <source>
        <strain evidence="2">KCTC 13244</strain>
    </source>
</reference>
<dbReference type="EMBL" id="LTAO01000001">
    <property type="protein sequence ID" value="KYG34961.1"/>
    <property type="molecule type" value="Genomic_DNA"/>
</dbReference>
<dbReference type="InterPro" id="IPR000182">
    <property type="entry name" value="GNAT_dom"/>
</dbReference>
<proteinExistence type="predicted"/>
<dbReference type="InterPro" id="IPR016181">
    <property type="entry name" value="Acyl_CoA_acyltransferase"/>
</dbReference>
<dbReference type="RefSeq" id="WP_061947213.1">
    <property type="nucleotide sequence ID" value="NZ_LTAO01000001.1"/>
</dbReference>
<feature type="domain" description="N-acetyltransferase" evidence="1">
    <location>
        <begin position="16"/>
        <end position="110"/>
    </location>
</feature>
<evidence type="ECO:0000259" key="1">
    <source>
        <dbReference type="PROSITE" id="PS51186"/>
    </source>
</evidence>
<dbReference type="PROSITE" id="PS51186">
    <property type="entry name" value="GNAT"/>
    <property type="match status" value="1"/>
</dbReference>
<dbReference type="OrthoDB" id="46888at2"/>
<comment type="caution">
    <text evidence="2">The sequence shown here is derived from an EMBL/GenBank/DDBJ whole genome shotgun (WGS) entry which is preliminary data.</text>
</comment>